<dbReference type="AlphaFoldDB" id="A0A967AXC4"/>
<dbReference type="GO" id="GO:0046677">
    <property type="term" value="P:response to antibiotic"/>
    <property type="evidence" value="ECO:0007669"/>
    <property type="project" value="InterPro"/>
</dbReference>
<gene>
    <name evidence="2" type="ORF">G9U51_00040</name>
</gene>
<reference evidence="2" key="1">
    <citation type="submission" date="2020-03" db="EMBL/GenBank/DDBJ databases">
        <title>Draft sequencing of Calidifontibacter sp. DB0510.</title>
        <authorList>
            <person name="Kim D.-U."/>
        </authorList>
    </citation>
    <scope>NUCLEOTIDE SEQUENCE</scope>
    <source>
        <strain evidence="2">DB0510</strain>
    </source>
</reference>
<protein>
    <submittedName>
        <fullName evidence="2">Serine hydrolase</fullName>
    </submittedName>
</protein>
<sequence>MTLLDTETAAASTSRSQLAARLVAYQRQRGGNIALAIHDVRNNSYWGFYDSWRNETLSIVKVLILATVLRRCQERGIAMTSTQKSQAYAMITRSDNTAANSLLTWAGVANVRRVAGLYGLTSTYVNGGTYAGGYDWWGYSTTNARDQIRLLNGVMYGTTVLTYTNREYLKSLMRQVVSSQRWGVSVPPLPSSNAWWTKNGWGPRSGGYRLNSIGHISGNGRNYNAAILTRAPGGFYYGLDTINGVSRILYDALATPLT</sequence>
<comment type="caution">
    <text evidence="2">The sequence shown here is derived from an EMBL/GenBank/DDBJ whole genome shotgun (WGS) entry which is preliminary data.</text>
</comment>
<dbReference type="PANTHER" id="PTHR35333:SF3">
    <property type="entry name" value="BETA-LACTAMASE-TYPE TRANSPEPTIDASE FOLD CONTAINING PROTEIN"/>
    <property type="match status" value="1"/>
</dbReference>
<accession>A0A967AXC4</accession>
<proteinExistence type="predicted"/>
<keyword evidence="2" id="KW-0378">Hydrolase</keyword>
<keyword evidence="3" id="KW-1185">Reference proteome</keyword>
<name>A0A967AXC4_9MICO</name>
<dbReference type="SUPFAM" id="SSF56601">
    <property type="entry name" value="beta-lactamase/transpeptidase-like"/>
    <property type="match status" value="1"/>
</dbReference>
<dbReference type="Proteomes" id="UP000744769">
    <property type="component" value="Unassembled WGS sequence"/>
</dbReference>
<evidence type="ECO:0000313" key="3">
    <source>
        <dbReference type="Proteomes" id="UP000744769"/>
    </source>
</evidence>
<dbReference type="GO" id="GO:0030655">
    <property type="term" value="P:beta-lactam antibiotic catabolic process"/>
    <property type="evidence" value="ECO:0007669"/>
    <property type="project" value="InterPro"/>
</dbReference>
<dbReference type="EMBL" id="JAAOIV010000001">
    <property type="protein sequence ID" value="NHN54172.1"/>
    <property type="molecule type" value="Genomic_DNA"/>
</dbReference>
<feature type="domain" description="Beta-lactamase class A catalytic" evidence="1">
    <location>
        <begin position="87"/>
        <end position="229"/>
    </location>
</feature>
<dbReference type="InterPro" id="IPR045155">
    <property type="entry name" value="Beta-lactam_cat"/>
</dbReference>
<organism evidence="2 3">
    <name type="scientific">Metallococcus carri</name>
    <dbReference type="NCBI Taxonomy" id="1656884"/>
    <lineage>
        <taxon>Bacteria</taxon>
        <taxon>Bacillati</taxon>
        <taxon>Actinomycetota</taxon>
        <taxon>Actinomycetes</taxon>
        <taxon>Micrococcales</taxon>
        <taxon>Dermacoccaceae</taxon>
        <taxon>Metallococcus</taxon>
    </lineage>
</organism>
<dbReference type="GO" id="GO:0008800">
    <property type="term" value="F:beta-lactamase activity"/>
    <property type="evidence" value="ECO:0007669"/>
    <property type="project" value="InterPro"/>
</dbReference>
<dbReference type="Gene3D" id="3.40.710.10">
    <property type="entry name" value="DD-peptidase/beta-lactamase superfamily"/>
    <property type="match status" value="1"/>
</dbReference>
<dbReference type="PANTHER" id="PTHR35333">
    <property type="entry name" value="BETA-LACTAMASE"/>
    <property type="match status" value="1"/>
</dbReference>
<dbReference type="InterPro" id="IPR000871">
    <property type="entry name" value="Beta-lactam_class-A"/>
</dbReference>
<evidence type="ECO:0000313" key="2">
    <source>
        <dbReference type="EMBL" id="NHN54172.1"/>
    </source>
</evidence>
<dbReference type="Pfam" id="PF13354">
    <property type="entry name" value="Beta-lactamase2"/>
    <property type="match status" value="1"/>
</dbReference>
<dbReference type="RefSeq" id="WP_166191396.1">
    <property type="nucleotide sequence ID" value="NZ_JAAOIV010000001.1"/>
</dbReference>
<evidence type="ECO:0000259" key="1">
    <source>
        <dbReference type="Pfam" id="PF13354"/>
    </source>
</evidence>
<dbReference type="InterPro" id="IPR012338">
    <property type="entry name" value="Beta-lactam/transpept-like"/>
</dbReference>